<dbReference type="SUPFAM" id="SSF51735">
    <property type="entry name" value="NAD(P)-binding Rossmann-fold domains"/>
    <property type="match status" value="1"/>
</dbReference>
<dbReference type="InterPro" id="IPR016040">
    <property type="entry name" value="NAD(P)-bd_dom"/>
</dbReference>
<evidence type="ECO:0000313" key="3">
    <source>
        <dbReference type="Proteomes" id="UP000246635"/>
    </source>
</evidence>
<dbReference type="PANTHER" id="PTHR43355">
    <property type="entry name" value="FLAVIN REDUCTASE (NADPH)"/>
    <property type="match status" value="1"/>
</dbReference>
<gene>
    <name evidence="2" type="ORF">DFQ01_10950</name>
</gene>
<dbReference type="InterPro" id="IPR051606">
    <property type="entry name" value="Polyketide_Oxido-like"/>
</dbReference>
<dbReference type="Pfam" id="PF13460">
    <property type="entry name" value="NAD_binding_10"/>
    <property type="match status" value="1"/>
</dbReference>
<comment type="caution">
    <text evidence="2">The sequence shown here is derived from an EMBL/GenBank/DDBJ whole genome shotgun (WGS) entry which is preliminary data.</text>
</comment>
<sequence length="210" mass="22712">MNLTIFGASGKTGRLLVQNALEQGHKVTAFVRSPERLGLWHERLCVVVGTLENDEAIERAVIGADAVAELVGTVSEGIERIIAAMKRHGVRRLVAASACSVSDPNDLPDFELSLLVSFVESRRPENIQAVRRTAAIIRDSDLDWTLVRIPVLNDRPGGGAVAVGYPGHGEVTIYLSRADLASAVLRIMESDDQIRRAPVVSNSLQPASDR</sequence>
<protein>
    <submittedName>
        <fullName evidence="2">Putative NADH-flavin reductase</fullName>
    </submittedName>
</protein>
<dbReference type="AlphaFoldDB" id="A0A2V2Z1R1"/>
<accession>A0A2V2Z1R1</accession>
<dbReference type="RefSeq" id="WP_110044466.1">
    <property type="nucleotide sequence ID" value="NZ_CP054613.1"/>
</dbReference>
<organism evidence="2 3">
    <name type="scientific">Paenibacillus cellulosilyticus</name>
    <dbReference type="NCBI Taxonomy" id="375489"/>
    <lineage>
        <taxon>Bacteria</taxon>
        <taxon>Bacillati</taxon>
        <taxon>Bacillota</taxon>
        <taxon>Bacilli</taxon>
        <taxon>Bacillales</taxon>
        <taxon>Paenibacillaceae</taxon>
        <taxon>Paenibacillus</taxon>
    </lineage>
</organism>
<keyword evidence="3" id="KW-1185">Reference proteome</keyword>
<reference evidence="2 3" key="1">
    <citation type="submission" date="2018-05" db="EMBL/GenBank/DDBJ databases">
        <title>Genomic Encyclopedia of Type Strains, Phase III (KMG-III): the genomes of soil and plant-associated and newly described type strains.</title>
        <authorList>
            <person name="Whitman W."/>
        </authorList>
    </citation>
    <scope>NUCLEOTIDE SEQUENCE [LARGE SCALE GENOMIC DNA]</scope>
    <source>
        <strain evidence="2 3">CECT 5696</strain>
    </source>
</reference>
<dbReference type="GO" id="GO:0004074">
    <property type="term" value="F:biliverdin reductase [NAD(P)H] activity"/>
    <property type="evidence" value="ECO:0007669"/>
    <property type="project" value="TreeGrafter"/>
</dbReference>
<dbReference type="Gene3D" id="3.40.50.720">
    <property type="entry name" value="NAD(P)-binding Rossmann-like Domain"/>
    <property type="match status" value="1"/>
</dbReference>
<evidence type="ECO:0000259" key="1">
    <source>
        <dbReference type="Pfam" id="PF13460"/>
    </source>
</evidence>
<dbReference type="GO" id="GO:0042602">
    <property type="term" value="F:riboflavin reductase (NADPH) activity"/>
    <property type="evidence" value="ECO:0007669"/>
    <property type="project" value="TreeGrafter"/>
</dbReference>
<dbReference type="EMBL" id="QGTQ01000009">
    <property type="protein sequence ID" value="PWW02425.1"/>
    <property type="molecule type" value="Genomic_DNA"/>
</dbReference>
<dbReference type="PANTHER" id="PTHR43355:SF2">
    <property type="entry name" value="FLAVIN REDUCTASE (NADPH)"/>
    <property type="match status" value="1"/>
</dbReference>
<name>A0A2V2Z1R1_9BACL</name>
<dbReference type="OrthoDB" id="9785372at2"/>
<dbReference type="Proteomes" id="UP000246635">
    <property type="component" value="Unassembled WGS sequence"/>
</dbReference>
<evidence type="ECO:0000313" key="2">
    <source>
        <dbReference type="EMBL" id="PWW02425.1"/>
    </source>
</evidence>
<proteinExistence type="predicted"/>
<feature type="domain" description="NAD(P)-binding" evidence="1">
    <location>
        <begin position="7"/>
        <end position="190"/>
    </location>
</feature>
<dbReference type="InterPro" id="IPR036291">
    <property type="entry name" value="NAD(P)-bd_dom_sf"/>
</dbReference>